<comment type="caution">
    <text evidence="2">The sequence shown here is derived from an EMBL/GenBank/DDBJ whole genome shotgun (WGS) entry which is preliminary data.</text>
</comment>
<proteinExistence type="predicted"/>
<dbReference type="EMBL" id="QKWP01002051">
    <property type="protein sequence ID" value="RIB05089.1"/>
    <property type="molecule type" value="Genomic_DNA"/>
</dbReference>
<name>A0A397U8K3_9GLOM</name>
<protein>
    <submittedName>
        <fullName evidence="2">Uncharacterized protein</fullName>
    </submittedName>
</protein>
<evidence type="ECO:0000256" key="1">
    <source>
        <dbReference type="SAM" id="Phobius"/>
    </source>
</evidence>
<organism evidence="2 3">
    <name type="scientific">Gigaspora rosea</name>
    <dbReference type="NCBI Taxonomy" id="44941"/>
    <lineage>
        <taxon>Eukaryota</taxon>
        <taxon>Fungi</taxon>
        <taxon>Fungi incertae sedis</taxon>
        <taxon>Mucoromycota</taxon>
        <taxon>Glomeromycotina</taxon>
        <taxon>Glomeromycetes</taxon>
        <taxon>Diversisporales</taxon>
        <taxon>Gigasporaceae</taxon>
        <taxon>Gigaspora</taxon>
    </lineage>
</organism>
<reference evidence="2 3" key="1">
    <citation type="submission" date="2018-06" db="EMBL/GenBank/DDBJ databases">
        <title>Comparative genomics reveals the genomic features of Rhizophagus irregularis, R. cerebriforme, R. diaphanum and Gigaspora rosea, and their symbiotic lifestyle signature.</title>
        <authorList>
            <person name="Morin E."/>
            <person name="San Clemente H."/>
            <person name="Chen E.C.H."/>
            <person name="De La Providencia I."/>
            <person name="Hainaut M."/>
            <person name="Kuo A."/>
            <person name="Kohler A."/>
            <person name="Murat C."/>
            <person name="Tang N."/>
            <person name="Roy S."/>
            <person name="Loubradou J."/>
            <person name="Henrissat B."/>
            <person name="Grigoriev I.V."/>
            <person name="Corradi N."/>
            <person name="Roux C."/>
            <person name="Martin F.M."/>
        </authorList>
    </citation>
    <scope>NUCLEOTIDE SEQUENCE [LARGE SCALE GENOMIC DNA]</scope>
    <source>
        <strain evidence="2 3">DAOM 194757</strain>
    </source>
</reference>
<evidence type="ECO:0000313" key="3">
    <source>
        <dbReference type="Proteomes" id="UP000266673"/>
    </source>
</evidence>
<gene>
    <name evidence="2" type="ORF">C2G38_2119213</name>
</gene>
<accession>A0A397U8K3</accession>
<keyword evidence="1" id="KW-0812">Transmembrane</keyword>
<keyword evidence="1" id="KW-1133">Transmembrane helix</keyword>
<dbReference type="Proteomes" id="UP000266673">
    <property type="component" value="Unassembled WGS sequence"/>
</dbReference>
<dbReference type="AlphaFoldDB" id="A0A397U8K3"/>
<sequence length="54" mass="6136">MPMPMLTRANFCTCTHAQFLCMYLCLCPRFYACAMLLLGIAMSWLADITYSDTS</sequence>
<feature type="transmembrane region" description="Helical" evidence="1">
    <location>
        <begin position="20"/>
        <end position="46"/>
    </location>
</feature>
<keyword evidence="3" id="KW-1185">Reference proteome</keyword>
<keyword evidence="1" id="KW-0472">Membrane</keyword>
<evidence type="ECO:0000313" key="2">
    <source>
        <dbReference type="EMBL" id="RIB05089.1"/>
    </source>
</evidence>